<organism evidence="3 4">
    <name type="scientific">Carpinus fangiana</name>
    <dbReference type="NCBI Taxonomy" id="176857"/>
    <lineage>
        <taxon>Eukaryota</taxon>
        <taxon>Viridiplantae</taxon>
        <taxon>Streptophyta</taxon>
        <taxon>Embryophyta</taxon>
        <taxon>Tracheophyta</taxon>
        <taxon>Spermatophyta</taxon>
        <taxon>Magnoliopsida</taxon>
        <taxon>eudicotyledons</taxon>
        <taxon>Gunneridae</taxon>
        <taxon>Pentapetalae</taxon>
        <taxon>rosids</taxon>
        <taxon>fabids</taxon>
        <taxon>Fagales</taxon>
        <taxon>Betulaceae</taxon>
        <taxon>Carpinus</taxon>
    </lineage>
</organism>
<gene>
    <name evidence="3" type="ORF">FH972_005830</name>
</gene>
<reference evidence="3 4" key="1">
    <citation type="submission" date="2019-06" db="EMBL/GenBank/DDBJ databases">
        <title>A chromosomal-level reference genome of Carpinus fangiana (Coryloideae, Betulaceae).</title>
        <authorList>
            <person name="Yang X."/>
            <person name="Wang Z."/>
            <person name="Zhang L."/>
            <person name="Hao G."/>
            <person name="Liu J."/>
            <person name="Yang Y."/>
        </authorList>
    </citation>
    <scope>NUCLEOTIDE SEQUENCE [LARGE SCALE GENOMIC DNA]</scope>
    <source>
        <strain evidence="3">Cfa_2016G</strain>
        <tissue evidence="3">Leaf</tissue>
    </source>
</reference>
<dbReference type="Proteomes" id="UP000327013">
    <property type="component" value="Chromosome 2"/>
</dbReference>
<dbReference type="AlphaFoldDB" id="A0A5N6QTY9"/>
<evidence type="ECO:0000313" key="3">
    <source>
        <dbReference type="EMBL" id="KAE8009392.1"/>
    </source>
</evidence>
<evidence type="ECO:0000313" key="4">
    <source>
        <dbReference type="Proteomes" id="UP000327013"/>
    </source>
</evidence>
<dbReference type="GO" id="GO:0003723">
    <property type="term" value="F:RNA binding"/>
    <property type="evidence" value="ECO:0007669"/>
    <property type="project" value="InterPro"/>
</dbReference>
<sequence>MTMKPRLRACLSALFTGEHGVVSRSVKPRAASYLRILANSQSEGIHSLRRSLHSSSEEDDDFSESAVPVAQGVGTHLKLKTAKPDPFRKDEPRRRSSSRMSLPAEGRPRSKGISSKLVKSSPTPTLKPDNQVNISSTPTNINFFNFKSSSSISVENVPSTIKLSLLKSELSVFGEISMASMTSKPNEFDCCYVQFESVESRKKALAVGGIRLSSFILPIRPLRVKETVTIRISNISSETADSTIHSMCMSFGLLEGFVRTKEGLVDALFSVEDNKNAQSILTKLNHTSMDDCKWTACLHSRDSASEVMTNKDYTPCNLGLQIVSHLDDMEAQMSMKKVYAEDLKILHHSLMHLEAHPERRERSSQY</sequence>
<dbReference type="Gene3D" id="3.30.70.330">
    <property type="match status" value="1"/>
</dbReference>
<feature type="domain" description="RRM" evidence="2">
    <location>
        <begin position="152"/>
        <end position="209"/>
    </location>
</feature>
<protein>
    <recommendedName>
        <fullName evidence="2">RRM domain-containing protein</fullName>
    </recommendedName>
</protein>
<name>A0A5N6QTY9_9ROSI</name>
<feature type="compositionally biased region" description="Polar residues" evidence="1">
    <location>
        <begin position="117"/>
        <end position="132"/>
    </location>
</feature>
<proteinExistence type="predicted"/>
<keyword evidence="4" id="KW-1185">Reference proteome</keyword>
<feature type="region of interest" description="Disordered" evidence="1">
    <location>
        <begin position="44"/>
        <end position="132"/>
    </location>
</feature>
<dbReference type="OrthoDB" id="1923695at2759"/>
<accession>A0A5N6QTY9</accession>
<dbReference type="Pfam" id="PF00076">
    <property type="entry name" value="RRM_1"/>
    <property type="match status" value="1"/>
</dbReference>
<evidence type="ECO:0000256" key="1">
    <source>
        <dbReference type="SAM" id="MobiDB-lite"/>
    </source>
</evidence>
<dbReference type="InterPro" id="IPR000504">
    <property type="entry name" value="RRM_dom"/>
</dbReference>
<dbReference type="SUPFAM" id="SSF54928">
    <property type="entry name" value="RNA-binding domain, RBD"/>
    <property type="match status" value="1"/>
</dbReference>
<dbReference type="InterPro" id="IPR035979">
    <property type="entry name" value="RBD_domain_sf"/>
</dbReference>
<dbReference type="EMBL" id="CM017322">
    <property type="protein sequence ID" value="KAE8009392.1"/>
    <property type="molecule type" value="Genomic_DNA"/>
</dbReference>
<dbReference type="CDD" id="cd00590">
    <property type="entry name" value="RRM_SF"/>
    <property type="match status" value="1"/>
</dbReference>
<dbReference type="InterPro" id="IPR012677">
    <property type="entry name" value="Nucleotide-bd_a/b_plait_sf"/>
</dbReference>
<evidence type="ECO:0000259" key="2">
    <source>
        <dbReference type="Pfam" id="PF00076"/>
    </source>
</evidence>
<feature type="compositionally biased region" description="Basic and acidic residues" evidence="1">
    <location>
        <begin position="82"/>
        <end position="94"/>
    </location>
</feature>